<evidence type="ECO:0000313" key="2">
    <source>
        <dbReference type="WBParaSite" id="PS1159_v2.g7425.t1"/>
    </source>
</evidence>
<dbReference type="Proteomes" id="UP000887580">
    <property type="component" value="Unplaced"/>
</dbReference>
<protein>
    <submittedName>
        <fullName evidence="2">SXP/RAL-2 family protein Ani s 5-like cation-binding domain-containing protein</fullName>
    </submittedName>
</protein>
<evidence type="ECO:0000313" key="1">
    <source>
        <dbReference type="Proteomes" id="UP000887580"/>
    </source>
</evidence>
<name>A0AC35GPU0_9BILA</name>
<sequence length="173" mass="20506">MEMKLFVFFIFSTFVASKDLRLTKTIREEDFPFLLDVNEESKKEFTDVLFSWNITLTQKINLLDSWANKQSDGVKKDYEEWKSEVQGFINLMKTLHEKKTANYSAEAKLADQKFFEISQNDELTPQQKCEYFWNLYNFASEKVRNEAKLRSPSSYNCSEPPKFISKTFDIDHD</sequence>
<proteinExistence type="predicted"/>
<dbReference type="WBParaSite" id="PS1159_v2.g7425.t1">
    <property type="protein sequence ID" value="PS1159_v2.g7425.t1"/>
    <property type="gene ID" value="PS1159_v2.g7425"/>
</dbReference>
<reference evidence="2" key="1">
    <citation type="submission" date="2022-11" db="UniProtKB">
        <authorList>
            <consortium name="WormBaseParasite"/>
        </authorList>
    </citation>
    <scope>IDENTIFICATION</scope>
</reference>
<accession>A0AC35GPU0</accession>
<organism evidence="1 2">
    <name type="scientific">Panagrolaimus sp. PS1159</name>
    <dbReference type="NCBI Taxonomy" id="55785"/>
    <lineage>
        <taxon>Eukaryota</taxon>
        <taxon>Metazoa</taxon>
        <taxon>Ecdysozoa</taxon>
        <taxon>Nematoda</taxon>
        <taxon>Chromadorea</taxon>
        <taxon>Rhabditida</taxon>
        <taxon>Tylenchina</taxon>
        <taxon>Panagrolaimomorpha</taxon>
        <taxon>Panagrolaimoidea</taxon>
        <taxon>Panagrolaimidae</taxon>
        <taxon>Panagrolaimus</taxon>
    </lineage>
</organism>